<dbReference type="InterPro" id="IPR011010">
    <property type="entry name" value="DNA_brk_join_enz"/>
</dbReference>
<dbReference type="AlphaFoldDB" id="A0A3E1KB36"/>
<comment type="similarity">
    <text evidence="1">Belongs to the 'phage' integrase family.</text>
</comment>
<evidence type="ECO:0000313" key="7">
    <source>
        <dbReference type="Proteomes" id="UP000260351"/>
    </source>
</evidence>
<comment type="caution">
    <text evidence="6">The sequence shown here is derived from an EMBL/GenBank/DDBJ whole genome shotgun (WGS) entry which is preliminary data.</text>
</comment>
<evidence type="ECO:0000256" key="3">
    <source>
        <dbReference type="ARBA" id="ARBA00023125"/>
    </source>
</evidence>
<dbReference type="GO" id="GO:0015074">
    <property type="term" value="P:DNA integration"/>
    <property type="evidence" value="ECO:0007669"/>
    <property type="project" value="UniProtKB-KW"/>
</dbReference>
<keyword evidence="7" id="KW-1185">Reference proteome</keyword>
<dbReference type="OrthoDB" id="9795573at2"/>
<dbReference type="CDD" id="cd00397">
    <property type="entry name" value="DNA_BRE_C"/>
    <property type="match status" value="1"/>
</dbReference>
<evidence type="ECO:0000256" key="2">
    <source>
        <dbReference type="ARBA" id="ARBA00022908"/>
    </source>
</evidence>
<dbReference type="InterPro" id="IPR013762">
    <property type="entry name" value="Integrase-like_cat_sf"/>
</dbReference>
<keyword evidence="4" id="KW-0233">DNA recombination</keyword>
<dbReference type="Proteomes" id="UP000260351">
    <property type="component" value="Unassembled WGS sequence"/>
</dbReference>
<keyword evidence="2" id="KW-0229">DNA integration</keyword>
<evidence type="ECO:0000259" key="5">
    <source>
        <dbReference type="PROSITE" id="PS51898"/>
    </source>
</evidence>
<reference evidence="6 7" key="1">
    <citation type="submission" date="2018-08" db="EMBL/GenBank/DDBJ databases">
        <title>Wenzhouxiangella salilacus sp. nov., a novel bacterium isolated from a saline lake in Xinjiang Province, China.</title>
        <authorList>
            <person name="Han S."/>
        </authorList>
    </citation>
    <scope>NUCLEOTIDE SEQUENCE [LARGE SCALE GENOMIC DNA]</scope>
    <source>
        <strain evidence="6 7">XDB06</strain>
    </source>
</reference>
<dbReference type="GO" id="GO:0006310">
    <property type="term" value="P:DNA recombination"/>
    <property type="evidence" value="ECO:0007669"/>
    <property type="project" value="UniProtKB-KW"/>
</dbReference>
<dbReference type="InterPro" id="IPR002104">
    <property type="entry name" value="Integrase_catalytic"/>
</dbReference>
<evidence type="ECO:0000256" key="4">
    <source>
        <dbReference type="ARBA" id="ARBA00023172"/>
    </source>
</evidence>
<dbReference type="PANTHER" id="PTHR30349:SF41">
    <property type="entry name" value="INTEGRASE_RECOMBINASE PROTEIN MJ0367-RELATED"/>
    <property type="match status" value="1"/>
</dbReference>
<protein>
    <submittedName>
        <fullName evidence="6">Site-specific integrase</fullName>
    </submittedName>
</protein>
<dbReference type="PROSITE" id="PS51898">
    <property type="entry name" value="TYR_RECOMBINASE"/>
    <property type="match status" value="1"/>
</dbReference>
<organism evidence="6 7">
    <name type="scientific">Wenzhouxiangella sediminis</name>
    <dbReference type="NCBI Taxonomy" id="1792836"/>
    <lineage>
        <taxon>Bacteria</taxon>
        <taxon>Pseudomonadati</taxon>
        <taxon>Pseudomonadota</taxon>
        <taxon>Gammaproteobacteria</taxon>
        <taxon>Chromatiales</taxon>
        <taxon>Wenzhouxiangellaceae</taxon>
        <taxon>Wenzhouxiangella</taxon>
    </lineage>
</organism>
<dbReference type="GO" id="GO:0003677">
    <property type="term" value="F:DNA binding"/>
    <property type="evidence" value="ECO:0007669"/>
    <property type="project" value="UniProtKB-KW"/>
</dbReference>
<proteinExistence type="inferred from homology"/>
<dbReference type="Pfam" id="PF00589">
    <property type="entry name" value="Phage_integrase"/>
    <property type="match status" value="1"/>
</dbReference>
<evidence type="ECO:0000313" key="6">
    <source>
        <dbReference type="EMBL" id="RFF31631.1"/>
    </source>
</evidence>
<dbReference type="InterPro" id="IPR050090">
    <property type="entry name" value="Tyrosine_recombinase_XerCD"/>
</dbReference>
<name>A0A3E1KB36_9GAMM</name>
<evidence type="ECO:0000256" key="1">
    <source>
        <dbReference type="ARBA" id="ARBA00008857"/>
    </source>
</evidence>
<dbReference type="Gene3D" id="1.10.443.10">
    <property type="entry name" value="Intergrase catalytic core"/>
    <property type="match status" value="1"/>
</dbReference>
<keyword evidence="3" id="KW-0238">DNA-binding</keyword>
<dbReference type="SUPFAM" id="SSF56349">
    <property type="entry name" value="DNA breaking-rejoining enzymes"/>
    <property type="match status" value="1"/>
</dbReference>
<gene>
    <name evidence="6" type="ORF">DZC52_04570</name>
</gene>
<dbReference type="EMBL" id="QUZK01000018">
    <property type="protein sequence ID" value="RFF31631.1"/>
    <property type="molecule type" value="Genomic_DNA"/>
</dbReference>
<accession>A0A3E1KB36</accession>
<dbReference type="PANTHER" id="PTHR30349">
    <property type="entry name" value="PHAGE INTEGRASE-RELATED"/>
    <property type="match status" value="1"/>
</dbReference>
<sequence length="274" mass="30204">MRKLARYLGATDWHQINWAGLGYAGVNALLARLAADAPSAAGFNAARAALRGVFHQAFLLGQVGHETLLRVQSIKGERISRDKESSGRYLSAGELEVLFANCDDETRRGSRDAAVIAILAFTGLRRAEAAALELRDVQLGEDVVVRWGKGRKARRVPLIAPTTQRIQSWLLARGTEPGALFIRRVSWKDRVLDPGLSDQAIYDIVRNRSGAFKCSPHDLRRTFVSNLLAASQDLSAARRLAGHSSTDTTAIYDRRAEIADQQAMEKLNAEMIRE</sequence>
<feature type="domain" description="Tyr recombinase" evidence="5">
    <location>
        <begin position="85"/>
        <end position="265"/>
    </location>
</feature>